<dbReference type="GeneID" id="1727413"/>
<feature type="coiled-coil region" evidence="1">
    <location>
        <begin position="416"/>
        <end position="595"/>
    </location>
</feature>
<feature type="domain" description="Viral desmoplakin N-terminal" evidence="3">
    <location>
        <begin position="44"/>
        <end position="130"/>
    </location>
</feature>
<dbReference type="OrthoDB" id="1496at10239"/>
<dbReference type="Pfam" id="PF06771">
    <property type="entry name" value="Desmo_N"/>
    <property type="match status" value="1"/>
</dbReference>
<feature type="region of interest" description="Disordered" evidence="2">
    <location>
        <begin position="136"/>
        <end position="227"/>
    </location>
</feature>
<sequence length="881" mass="101953">MYAYDAERFVARYCIRARSVVAKRFFQLIVSVDFHFAKMQRWPKYGATDVNTRTVHDLLSTINSMTARIKLLERYEQALREIHKVVAMMRPGFNLQIMEPDAMPALIVQFFSDMTGRDSTHNINYKYDYNFGGTLPLQPPPMQPSYPQYWAQQPPQQPFYPPYQPPPPPQPPYPPPPPQAPYQPPPSHPPYPPPPPNQPSLFNQQNQPNQPMPEILSEPSQPSSSTPIPQLVAKLELTNEEINEFESICKNMQPQTITWNNFAVFIHTFLKIFQLRIVNNVTVVDAIKSLENVNILTNYDFKEFIMCVTRDTHINFTISKELCAIFVTFIRFFQNIYMSITKLTYVNADHVVVITLMQTVVIQLIQFFITVHFFIMKIDFKFSDVKTLTATIDILTARIKALPVAEETTKNLHEELRGERATITKLQRINQEVQEKVNDLQTKYNNAQDENESLNDEISKLSPLIQKTESLKEEVERLDKKNKRLKQNLADEHNNFLEEQQRRQNAQQSLQNTEDLQIQNVNENNNKYILELKNAIEQQNQTILKINTLNQQYYEKIEDDAKLYQSNLNDAQQQINKLSEEKIDAINEVKRLQQQILEIQGSIFKKDEKESKPLQEFGLNAINTIYEKIKSINPDFGNNENFLQMSNTDSAVQQWNLVQNWFDRLSTALSGNDVLNINNILHTNAITASKQDLKNQIIERIPANMLVNSDNILLTPQDVQNEPDIVLISAVSRLVSEYNNLARENMSIGQQRDLLTNCASEIANLKRQLDKNVEDVNQINNLVESTPNLNNQTIQSMQTELNVAKTKLKMLTEEKSEDLKQIADEGVQQEISKLNSKIEQINSLLLKYTSIMEEIQKWKTNMLNMYESLARNASDEVHMIE</sequence>
<feature type="compositionally biased region" description="Low complexity" evidence="2">
    <location>
        <begin position="145"/>
        <end position="154"/>
    </location>
</feature>
<dbReference type="GO" id="GO:0030041">
    <property type="term" value="P:actin filament polymerization"/>
    <property type="evidence" value="ECO:0007669"/>
    <property type="project" value="TreeGrafter"/>
</dbReference>
<organism evidence="4 5">
    <name type="scientific">Epiphyas postvittana nucleopolyhedrovirus</name>
    <name type="common">EppoMNPV</name>
    <dbReference type="NCBI Taxonomy" id="70600"/>
    <lineage>
        <taxon>Viruses</taxon>
        <taxon>Viruses incertae sedis</taxon>
        <taxon>Naldaviricetes</taxon>
        <taxon>Lefavirales</taxon>
        <taxon>Baculoviridae</taxon>
        <taxon>Alphabaculovirus</taxon>
        <taxon>Alphabaculovirus eppostvittanae</taxon>
    </lineage>
</organism>
<protein>
    <recommendedName>
        <fullName evidence="3">Viral desmoplakin N-terminal domain-containing protein</fullName>
    </recommendedName>
</protein>
<organismHost>
    <name type="scientific">Lepidoptera</name>
    <name type="common">moths &amp; butterflies</name>
    <dbReference type="NCBI Taxonomy" id="7088"/>
</organismHost>
<evidence type="ECO:0000256" key="1">
    <source>
        <dbReference type="SAM" id="Coils"/>
    </source>
</evidence>
<dbReference type="KEGG" id="vg:1727413"/>
<evidence type="ECO:0000313" key="5">
    <source>
        <dbReference type="Proteomes" id="UP000203221"/>
    </source>
</evidence>
<evidence type="ECO:0000259" key="3">
    <source>
        <dbReference type="Pfam" id="PF06771"/>
    </source>
</evidence>
<keyword evidence="1" id="KW-0175">Coiled coil</keyword>
<keyword evidence="5" id="KW-1185">Reference proteome</keyword>
<evidence type="ECO:0000313" key="4">
    <source>
        <dbReference type="EMBL" id="AAK85623.1"/>
    </source>
</evidence>
<dbReference type="RefSeq" id="NP_203228.1">
    <property type="nucleotide sequence ID" value="NC_003083.1"/>
</dbReference>
<feature type="compositionally biased region" description="Low complexity" evidence="2">
    <location>
        <begin position="199"/>
        <end position="227"/>
    </location>
</feature>
<dbReference type="Proteomes" id="UP000203221">
    <property type="component" value="Segment"/>
</dbReference>
<name>Q91GJ2_NPVEP</name>
<dbReference type="EMBL" id="AY043265">
    <property type="protein sequence ID" value="AAK85623.1"/>
    <property type="molecule type" value="Genomic_DNA"/>
</dbReference>
<dbReference type="PANTHER" id="PTHR45691">
    <property type="entry name" value="PROTEIN DIAPHANOUS"/>
    <property type="match status" value="1"/>
</dbReference>
<dbReference type="InterPro" id="IPR051412">
    <property type="entry name" value="Formin_Homology_Diaphanous_sf"/>
</dbReference>
<feature type="compositionally biased region" description="Pro residues" evidence="2">
    <location>
        <begin position="155"/>
        <end position="198"/>
    </location>
</feature>
<evidence type="ECO:0000256" key="2">
    <source>
        <dbReference type="SAM" id="MobiDB-lite"/>
    </source>
</evidence>
<feature type="coiled-coil region" evidence="1">
    <location>
        <begin position="762"/>
        <end position="814"/>
    </location>
</feature>
<dbReference type="InterPro" id="IPR009615">
    <property type="entry name" value="Desmo_N"/>
</dbReference>
<proteinExistence type="predicted"/>
<dbReference type="PANTHER" id="PTHR45691:SF6">
    <property type="entry name" value="PROTEIN DIAPHANOUS"/>
    <property type="match status" value="1"/>
</dbReference>
<reference evidence="4 5" key="1">
    <citation type="journal article" date="2002" name="J. Gen. Virol.">
        <title>Whole genome analysis of the Epiphyas postvittana nucleopolyhedrovirus.</title>
        <authorList>
            <person name="Hyink O."/>
            <person name="Dellow R.A."/>
            <person name="Olsen M.J."/>
            <person name="Caradoc-Davies K.M.B."/>
            <person name="Drake K."/>
            <person name="Herniou E.A."/>
            <person name="Cory J.S."/>
            <person name="O'Reilly D.R."/>
            <person name="Ward V.K."/>
        </authorList>
    </citation>
    <scope>NUCLEOTIDE SEQUENCE [LARGE SCALE GENOMIC DNA]</scope>
</reference>
<accession>Q91GJ2</accession>